<sequence>MFPFHYVVVSILIQGRVAETQCLNRRLDKDGVTETGSLEISQPESLIDAGFAEWDRRFGGLEGGIALGEVTKTLDGRGRDVLDLVGWRHGVILAETLVEYLPVTVVVRVGAFGSVKAFQETISNHTLEELFKFTLLTDGAVQRYSSAVVELRFKTELSSDTGISSASETGSATLSSGSGTETVSQTESPTSEFKTSEVSQGTVPIAGIGTQTNAQGSGSQELSVSTTVNGVPIASPATPSAAIQSTPVDDSASSTLAPSTALSATEVTESETTHTSTELHTYASTFSPLSWNSTSSADTSANAPDTTSQEGVAPMTVSFTSTSLLSQNQSSSSSLLSASPSLLPTSHMVESSNITLGDSTSLASATIETDASAQVSSGQSASHTISTQSYPTSNANATVAASVMSSNIGSTHRPLVPTSWSNTSMETTTNTQEASTSNAALNAELNESAGVSTSTEVVTTLVYSTVFSTETSGSTTIVGTVIVTSVISSTITLSTASGFGTKTGMTSATHTSGITIAPESESMLSLSFSRVTSSGMPGISMSGLLSPSDTALGLTLSLGSSLGLLTLSGQSATELLLTETISGSATTITSSLRGFLTTAPCCPITFPPQTTNPAQLGPVLYADPSIWSDSDAGVGCKPPCILVLPPSQLKSPTTIHWPPLSTTLLSITGGTTVTETNSMHTSFHDHGNPVLARHNHCE</sequence>
<protein>
    <submittedName>
        <fullName evidence="1">Uncharacterized protein</fullName>
    </submittedName>
</protein>
<organism evidence="1 2">
    <name type="scientific">Zalaria obscura</name>
    <dbReference type="NCBI Taxonomy" id="2024903"/>
    <lineage>
        <taxon>Eukaryota</taxon>
        <taxon>Fungi</taxon>
        <taxon>Dikarya</taxon>
        <taxon>Ascomycota</taxon>
        <taxon>Pezizomycotina</taxon>
        <taxon>Dothideomycetes</taxon>
        <taxon>Dothideomycetidae</taxon>
        <taxon>Dothideales</taxon>
        <taxon>Zalariaceae</taxon>
        <taxon>Zalaria</taxon>
    </lineage>
</organism>
<accession>A0ACC3SA31</accession>
<proteinExistence type="predicted"/>
<dbReference type="Proteomes" id="UP001320706">
    <property type="component" value="Unassembled WGS sequence"/>
</dbReference>
<keyword evidence="2" id="KW-1185">Reference proteome</keyword>
<reference evidence="1" key="1">
    <citation type="submission" date="2024-02" db="EMBL/GenBank/DDBJ databases">
        <title>Metagenome Assembled Genome of Zalaria obscura JY119.</title>
        <authorList>
            <person name="Vighnesh L."/>
            <person name="Jagadeeshwari U."/>
            <person name="Venkata Ramana C."/>
            <person name="Sasikala C."/>
        </authorList>
    </citation>
    <scope>NUCLEOTIDE SEQUENCE</scope>
    <source>
        <strain evidence="1">JY119</strain>
    </source>
</reference>
<evidence type="ECO:0000313" key="2">
    <source>
        <dbReference type="Proteomes" id="UP001320706"/>
    </source>
</evidence>
<evidence type="ECO:0000313" key="1">
    <source>
        <dbReference type="EMBL" id="KAK8202010.1"/>
    </source>
</evidence>
<dbReference type="EMBL" id="JAMKPW020000033">
    <property type="protein sequence ID" value="KAK8202010.1"/>
    <property type="molecule type" value="Genomic_DNA"/>
</dbReference>
<comment type="caution">
    <text evidence="1">The sequence shown here is derived from an EMBL/GenBank/DDBJ whole genome shotgun (WGS) entry which is preliminary data.</text>
</comment>
<name>A0ACC3SA31_9PEZI</name>
<gene>
    <name evidence="1" type="ORF">M8818_005535</name>
</gene>